<dbReference type="PROSITE" id="PS00770">
    <property type="entry name" value="AA_TRANSFER_CLASS_4"/>
    <property type="match status" value="1"/>
</dbReference>
<dbReference type="Gene3D" id="3.30.470.10">
    <property type="match status" value="1"/>
</dbReference>
<evidence type="ECO:0000256" key="9">
    <source>
        <dbReference type="ARBA" id="ARBA00048798"/>
    </source>
</evidence>
<evidence type="ECO:0000256" key="10">
    <source>
        <dbReference type="ARBA" id="ARBA00049229"/>
    </source>
</evidence>
<dbReference type="InterPro" id="IPR050571">
    <property type="entry name" value="Class-IV_PLP-Dep_Aminotrnsfr"/>
</dbReference>
<comment type="similarity">
    <text evidence="5 11">Belongs to the class-IV pyridoxal-phosphate-dependent aminotransferase family.</text>
</comment>
<keyword evidence="14" id="KW-1185">Reference proteome</keyword>
<comment type="catalytic activity">
    <reaction evidence="9">
        <text>L-isoleucine + 2-oxoglutarate = (S)-3-methyl-2-oxopentanoate + L-glutamate</text>
        <dbReference type="Rhea" id="RHEA:24801"/>
        <dbReference type="ChEBI" id="CHEBI:16810"/>
        <dbReference type="ChEBI" id="CHEBI:29985"/>
        <dbReference type="ChEBI" id="CHEBI:35146"/>
        <dbReference type="ChEBI" id="CHEBI:58045"/>
        <dbReference type="EC" id="2.6.1.42"/>
    </reaction>
</comment>
<dbReference type="InterPro" id="IPR036038">
    <property type="entry name" value="Aminotransferase-like"/>
</dbReference>
<dbReference type="PANTHER" id="PTHR42743:SF11">
    <property type="entry name" value="AMINODEOXYCHORISMATE LYASE"/>
    <property type="match status" value="1"/>
</dbReference>
<evidence type="ECO:0000256" key="4">
    <source>
        <dbReference type="ARBA" id="ARBA00005072"/>
    </source>
</evidence>
<name>A0A1G7BM88_NIADE</name>
<dbReference type="InterPro" id="IPR018300">
    <property type="entry name" value="Aminotrans_IV_CS"/>
</dbReference>
<dbReference type="SUPFAM" id="SSF56752">
    <property type="entry name" value="D-aminoacid aminotransferase-like PLP-dependent enzymes"/>
    <property type="match status" value="1"/>
</dbReference>
<dbReference type="AlphaFoldDB" id="A0A1G7BM88"/>
<evidence type="ECO:0000313" key="13">
    <source>
        <dbReference type="EMBL" id="SDE28073.1"/>
    </source>
</evidence>
<organism evidence="13 14">
    <name type="scientific">Niabella drilacis (strain DSM 25811 / CCM 8410 / CCUG 62505 / LMG 26954 / E90)</name>
    <dbReference type="NCBI Taxonomy" id="1285928"/>
    <lineage>
        <taxon>Bacteria</taxon>
        <taxon>Pseudomonadati</taxon>
        <taxon>Bacteroidota</taxon>
        <taxon>Chitinophagia</taxon>
        <taxon>Chitinophagales</taxon>
        <taxon>Chitinophagaceae</taxon>
        <taxon>Niabella</taxon>
    </lineage>
</organism>
<dbReference type="Pfam" id="PF01063">
    <property type="entry name" value="Aminotran_4"/>
    <property type="match status" value="1"/>
</dbReference>
<evidence type="ECO:0000256" key="12">
    <source>
        <dbReference type="RuleBase" id="RU004516"/>
    </source>
</evidence>
<comment type="catalytic activity">
    <reaction evidence="10">
        <text>L-leucine + 2-oxoglutarate = 4-methyl-2-oxopentanoate + L-glutamate</text>
        <dbReference type="Rhea" id="RHEA:18321"/>
        <dbReference type="ChEBI" id="CHEBI:16810"/>
        <dbReference type="ChEBI" id="CHEBI:17865"/>
        <dbReference type="ChEBI" id="CHEBI:29985"/>
        <dbReference type="ChEBI" id="CHEBI:57427"/>
        <dbReference type="EC" id="2.6.1.42"/>
    </reaction>
</comment>
<dbReference type="STRING" id="1285928.SAMN04487894_13114"/>
<dbReference type="InterPro" id="IPR043131">
    <property type="entry name" value="BCAT-like_N"/>
</dbReference>
<evidence type="ECO:0000256" key="5">
    <source>
        <dbReference type="ARBA" id="ARBA00009320"/>
    </source>
</evidence>
<dbReference type="OrthoDB" id="9805628at2"/>
<evidence type="ECO:0000256" key="3">
    <source>
        <dbReference type="ARBA" id="ARBA00004931"/>
    </source>
</evidence>
<comment type="pathway">
    <text evidence="2">Amino-acid biosynthesis; L-isoleucine biosynthesis; L-isoleucine from 2-oxobutanoate: step 4/4.</text>
</comment>
<reference evidence="14" key="1">
    <citation type="submission" date="2016-10" db="EMBL/GenBank/DDBJ databases">
        <authorList>
            <person name="Varghese N."/>
            <person name="Submissions S."/>
        </authorList>
    </citation>
    <scope>NUCLEOTIDE SEQUENCE [LARGE SCALE GENOMIC DNA]</scope>
    <source>
        <strain evidence="14">DSM 25811 / CCM 8410 / LMG 26954 / E90</strain>
    </source>
</reference>
<keyword evidence="13" id="KW-0032">Aminotransferase</keyword>
<evidence type="ECO:0000256" key="1">
    <source>
        <dbReference type="ARBA" id="ARBA00001933"/>
    </source>
</evidence>
<evidence type="ECO:0000256" key="11">
    <source>
        <dbReference type="RuleBase" id="RU004106"/>
    </source>
</evidence>
<evidence type="ECO:0000313" key="14">
    <source>
        <dbReference type="Proteomes" id="UP000198757"/>
    </source>
</evidence>
<comment type="pathway">
    <text evidence="3">Amino-acid biosynthesis; L-valine biosynthesis; L-valine from pyruvate: step 4/4.</text>
</comment>
<dbReference type="EMBL" id="FMZO01000031">
    <property type="protein sequence ID" value="SDE28073.1"/>
    <property type="molecule type" value="Genomic_DNA"/>
</dbReference>
<evidence type="ECO:0000256" key="6">
    <source>
        <dbReference type="ARBA" id="ARBA00013053"/>
    </source>
</evidence>
<proteinExistence type="inferred from homology"/>
<accession>A0A1G7BM88</accession>
<comment type="pathway">
    <text evidence="4">Amino-acid biosynthesis; L-leucine biosynthesis; L-leucine from 3-methyl-2-oxobutanoate: step 4/4.</text>
</comment>
<dbReference type="Gene3D" id="3.20.10.10">
    <property type="entry name" value="D-amino Acid Aminotransferase, subunit A, domain 2"/>
    <property type="match status" value="1"/>
</dbReference>
<sequence length="270" mass="30311">MYYQCFNGVFSDAAVPVIPAVNKGYRYGDGFFETLRVHHSAIPLWDLHRGRILRSLSLLDYSFAGDVSPERLYEEILKLCGLNHCQENARVRLSFSNGDGGLFDRSGLHYLIEAEPFAPAPDKGLLLGLYNEMQKEVHRFSELKLSASFIYSRAAQCCNRQGWNDCVILNKKQQVVETSISNLFWIKDGALFTPPVTDGCVAGVFRSYLLTAEPGITERSCTPETLKEADALFLTNALRGIRNVVQYDGKCYNGALTASLQHRHNQLLFS</sequence>
<evidence type="ECO:0000256" key="7">
    <source>
        <dbReference type="ARBA" id="ARBA00022898"/>
    </source>
</evidence>
<dbReference type="PANTHER" id="PTHR42743">
    <property type="entry name" value="AMINO-ACID AMINOTRANSFERASE"/>
    <property type="match status" value="1"/>
</dbReference>
<evidence type="ECO:0000256" key="2">
    <source>
        <dbReference type="ARBA" id="ARBA00004824"/>
    </source>
</evidence>
<dbReference type="InterPro" id="IPR043132">
    <property type="entry name" value="BCAT-like_C"/>
</dbReference>
<keyword evidence="7 12" id="KW-0663">Pyridoxal phosphate</keyword>
<gene>
    <name evidence="13" type="ORF">SAMN04487894_13114</name>
</gene>
<protein>
    <recommendedName>
        <fullName evidence="6">branched-chain-amino-acid transaminase</fullName>
        <ecNumber evidence="6">2.6.1.42</ecNumber>
    </recommendedName>
</protein>
<comment type="catalytic activity">
    <reaction evidence="8">
        <text>L-valine + 2-oxoglutarate = 3-methyl-2-oxobutanoate + L-glutamate</text>
        <dbReference type="Rhea" id="RHEA:24813"/>
        <dbReference type="ChEBI" id="CHEBI:11851"/>
        <dbReference type="ChEBI" id="CHEBI:16810"/>
        <dbReference type="ChEBI" id="CHEBI:29985"/>
        <dbReference type="ChEBI" id="CHEBI:57762"/>
        <dbReference type="EC" id="2.6.1.42"/>
    </reaction>
</comment>
<evidence type="ECO:0000256" key="8">
    <source>
        <dbReference type="ARBA" id="ARBA00048212"/>
    </source>
</evidence>
<dbReference type="Proteomes" id="UP000198757">
    <property type="component" value="Unassembled WGS sequence"/>
</dbReference>
<dbReference type="EC" id="2.6.1.42" evidence="6"/>
<dbReference type="GO" id="GO:0004084">
    <property type="term" value="F:branched-chain-amino-acid transaminase activity"/>
    <property type="evidence" value="ECO:0007669"/>
    <property type="project" value="UniProtKB-EC"/>
</dbReference>
<dbReference type="RefSeq" id="WP_090393571.1">
    <property type="nucleotide sequence ID" value="NZ_FMZO01000031.1"/>
</dbReference>
<dbReference type="InterPro" id="IPR001544">
    <property type="entry name" value="Aminotrans_IV"/>
</dbReference>
<comment type="cofactor">
    <cofactor evidence="1 12">
        <name>pyridoxal 5'-phosphate</name>
        <dbReference type="ChEBI" id="CHEBI:597326"/>
    </cofactor>
</comment>
<keyword evidence="13" id="KW-0808">Transferase</keyword>
<dbReference type="GO" id="GO:0046394">
    <property type="term" value="P:carboxylic acid biosynthetic process"/>
    <property type="evidence" value="ECO:0007669"/>
    <property type="project" value="UniProtKB-ARBA"/>
</dbReference>